<dbReference type="GO" id="GO:1990281">
    <property type="term" value="C:efflux pump complex"/>
    <property type="evidence" value="ECO:0007669"/>
    <property type="project" value="TreeGrafter"/>
</dbReference>
<gene>
    <name evidence="2" type="ORF">GFB49_09755</name>
</gene>
<dbReference type="PANTHER" id="PTHR30469:SF15">
    <property type="entry name" value="HLYD FAMILY OF SECRETION PROTEINS"/>
    <property type="match status" value="1"/>
</dbReference>
<evidence type="ECO:0000313" key="2">
    <source>
        <dbReference type="EMBL" id="MQQ08737.1"/>
    </source>
</evidence>
<dbReference type="RefSeq" id="WP_153215686.1">
    <property type="nucleotide sequence ID" value="NZ_WIBF01000005.1"/>
</dbReference>
<dbReference type="GO" id="GO:0015562">
    <property type="term" value="F:efflux transmembrane transporter activity"/>
    <property type="evidence" value="ECO:0007669"/>
    <property type="project" value="TreeGrafter"/>
</dbReference>
<name>A0A843YJ40_9RHOB</name>
<dbReference type="SUPFAM" id="SSF111369">
    <property type="entry name" value="HlyD-like secretion proteins"/>
    <property type="match status" value="2"/>
</dbReference>
<keyword evidence="1" id="KW-0175">Coiled coil</keyword>
<organism evidence="2 3">
    <name type="scientific">Tritonibacter litoralis</name>
    <dbReference type="NCBI Taxonomy" id="2662264"/>
    <lineage>
        <taxon>Bacteria</taxon>
        <taxon>Pseudomonadati</taxon>
        <taxon>Pseudomonadota</taxon>
        <taxon>Alphaproteobacteria</taxon>
        <taxon>Rhodobacterales</taxon>
        <taxon>Paracoccaceae</taxon>
        <taxon>Tritonibacter</taxon>
    </lineage>
</organism>
<evidence type="ECO:0000313" key="3">
    <source>
        <dbReference type="Proteomes" id="UP000444174"/>
    </source>
</evidence>
<dbReference type="Proteomes" id="UP000444174">
    <property type="component" value="Unassembled WGS sequence"/>
</dbReference>
<dbReference type="Gene3D" id="2.40.30.170">
    <property type="match status" value="1"/>
</dbReference>
<dbReference type="EMBL" id="WIBF01000005">
    <property type="protein sequence ID" value="MQQ08737.1"/>
    <property type="molecule type" value="Genomic_DNA"/>
</dbReference>
<proteinExistence type="predicted"/>
<sequence>MRFLRQSLAGLFFTALAVGLLAYAGQMVFLAVEAYLNEDPRQRPAREREFSVHVVTASLSEEHPELVAYGRVQSRRRLELRVPVGGRVVSLSEAFVEGGSVAADEVLVELDPADARATLSSAIADQMDAVAEARDANRALSLARDELAAAMEQAELRTRAFQRQSDLQSRGVGTAAAVEEAELIAAQARQSVITRRQALSQAEARVDQAATRQSRAEIDVDIARRDLADMTVVAEFAGTLEQVSLVKGRLVSANEKLADLVDPSQLEVAFRVSTVQYARLLDENGRLQPLPVTARLDATGADLEAQGVISRDSGAAGGGQSGRLIYARLDRATGIKPNDFVTVTVQEPAINGVVRVAASAYGSDGAVLVLGEDSRLEVLKVELLRRQGDDVLIRGAGLVGREIVTGRTPLLGAGIRVTPLRPEAAAPAAPELIELSADRRARLVSFVEGNSRMPDAAKKQMLGQLEQTQVPAALVDRIESRMGG</sequence>
<protein>
    <submittedName>
        <fullName evidence="2">HlyD family efflux transporter periplasmic adaptor subunit</fullName>
    </submittedName>
</protein>
<feature type="coiled-coil region" evidence="1">
    <location>
        <begin position="133"/>
        <end position="164"/>
    </location>
</feature>
<accession>A0A843YJ40</accession>
<dbReference type="AlphaFoldDB" id="A0A843YJ40"/>
<dbReference type="PANTHER" id="PTHR30469">
    <property type="entry name" value="MULTIDRUG RESISTANCE PROTEIN MDTA"/>
    <property type="match status" value="1"/>
</dbReference>
<dbReference type="Gene3D" id="2.40.50.100">
    <property type="match status" value="1"/>
</dbReference>
<dbReference type="Gene3D" id="1.10.287.470">
    <property type="entry name" value="Helix hairpin bin"/>
    <property type="match status" value="1"/>
</dbReference>
<reference evidence="2 3" key="1">
    <citation type="submission" date="2019-10" db="EMBL/GenBank/DDBJ databases">
        <title>Epibacterium sp. nov., isolated from seawater.</title>
        <authorList>
            <person name="Zhang X."/>
            <person name="Li N."/>
        </authorList>
    </citation>
    <scope>NUCLEOTIDE SEQUENCE [LARGE SCALE GENOMIC DNA]</scope>
    <source>
        <strain evidence="2 3">SM1979</strain>
    </source>
</reference>
<keyword evidence="3" id="KW-1185">Reference proteome</keyword>
<evidence type="ECO:0000256" key="1">
    <source>
        <dbReference type="SAM" id="Coils"/>
    </source>
</evidence>
<comment type="caution">
    <text evidence="2">The sequence shown here is derived from an EMBL/GenBank/DDBJ whole genome shotgun (WGS) entry which is preliminary data.</text>
</comment>